<accession>A0ABW6TLK1</accession>
<dbReference type="EMBL" id="JBIATK010000012">
    <property type="protein sequence ID" value="MFF4027011.1"/>
    <property type="molecule type" value="Genomic_DNA"/>
</dbReference>
<gene>
    <name evidence="1" type="ORF">ACFYY5_29600</name>
</gene>
<evidence type="ECO:0008006" key="3">
    <source>
        <dbReference type="Google" id="ProtNLM"/>
    </source>
</evidence>
<dbReference type="Proteomes" id="UP001602089">
    <property type="component" value="Unassembled WGS sequence"/>
</dbReference>
<sequence length="309" mass="35044">MQRQSAKVEIFGVDDSYFIINGPGVTENLFLEKGLKGIYDAPVTTRYKSSVYQRGSTYQGKKVKQRDIAFAVNIKGQTPEDWEDLDSKWRSAWDYEADPWDPDAHLTKMSITTARSGTRSLWLAMSDSPEFEPEKDPHITRSATVPMMVTAAQPFWFEDKWEDTPFDYFQTGSSGTSNGFVTIANPTDQPMYLKWVVTQGKWTLPDFSWTGKKYHRVPGGDWANRLITLPTLDATNGGARIDVDPMKLMIRDYQNTNLIGLMNGIYFMNRVAPYTPPTDVPVKVEGAPTGGARVEVYCPHRWGRPWGLF</sequence>
<keyword evidence="2" id="KW-1185">Reference proteome</keyword>
<organism evidence="1 2">
    <name type="scientific">Nocardia elegans</name>
    <dbReference type="NCBI Taxonomy" id="300029"/>
    <lineage>
        <taxon>Bacteria</taxon>
        <taxon>Bacillati</taxon>
        <taxon>Actinomycetota</taxon>
        <taxon>Actinomycetes</taxon>
        <taxon>Mycobacteriales</taxon>
        <taxon>Nocardiaceae</taxon>
        <taxon>Nocardia</taxon>
    </lineage>
</organism>
<evidence type="ECO:0000313" key="1">
    <source>
        <dbReference type="EMBL" id="MFF4027011.1"/>
    </source>
</evidence>
<evidence type="ECO:0000313" key="2">
    <source>
        <dbReference type="Proteomes" id="UP001602089"/>
    </source>
</evidence>
<name>A0ABW6TLK1_9NOCA</name>
<protein>
    <recommendedName>
        <fullName evidence="3">Minor tail protein</fullName>
    </recommendedName>
</protein>
<comment type="caution">
    <text evidence="1">The sequence shown here is derived from an EMBL/GenBank/DDBJ whole genome shotgun (WGS) entry which is preliminary data.</text>
</comment>
<proteinExistence type="predicted"/>
<reference evidence="1 2" key="1">
    <citation type="submission" date="2024-10" db="EMBL/GenBank/DDBJ databases">
        <title>The Natural Products Discovery Center: Release of the First 8490 Sequenced Strains for Exploring Actinobacteria Biosynthetic Diversity.</title>
        <authorList>
            <person name="Kalkreuter E."/>
            <person name="Kautsar S.A."/>
            <person name="Yang D."/>
            <person name="Bader C.D."/>
            <person name="Teijaro C.N."/>
            <person name="Fluegel L."/>
            <person name="Davis C.M."/>
            <person name="Simpson J.R."/>
            <person name="Lauterbach L."/>
            <person name="Steele A.D."/>
            <person name="Gui C."/>
            <person name="Meng S."/>
            <person name="Li G."/>
            <person name="Viehrig K."/>
            <person name="Ye F."/>
            <person name="Su P."/>
            <person name="Kiefer A.F."/>
            <person name="Nichols A."/>
            <person name="Cepeda A.J."/>
            <person name="Yan W."/>
            <person name="Fan B."/>
            <person name="Jiang Y."/>
            <person name="Adhikari A."/>
            <person name="Zheng C.-J."/>
            <person name="Schuster L."/>
            <person name="Cowan T.M."/>
            <person name="Smanski M.J."/>
            <person name="Chevrette M.G."/>
            <person name="De Carvalho L.P.S."/>
            <person name="Shen B."/>
        </authorList>
    </citation>
    <scope>NUCLEOTIDE SEQUENCE [LARGE SCALE GENOMIC DNA]</scope>
    <source>
        <strain evidence="1 2">NPDC001867</strain>
    </source>
</reference>
<dbReference type="RefSeq" id="WP_387132165.1">
    <property type="nucleotide sequence ID" value="NZ_JBIATK010000012.1"/>
</dbReference>